<keyword evidence="1" id="KW-0805">Transcription regulation</keyword>
<dbReference type="CDD" id="cd06170">
    <property type="entry name" value="LuxR_C_like"/>
    <property type="match status" value="1"/>
</dbReference>
<dbReference type="GO" id="GO:0003677">
    <property type="term" value="F:DNA binding"/>
    <property type="evidence" value="ECO:0007669"/>
    <property type="project" value="UniProtKB-KW"/>
</dbReference>
<reference evidence="6" key="1">
    <citation type="submission" date="2016-11" db="EMBL/GenBank/DDBJ databases">
        <authorList>
            <person name="Varghese N."/>
            <person name="Submissions S."/>
        </authorList>
    </citation>
    <scope>NUCLEOTIDE SEQUENCE [LARGE SCALE GENOMIC DNA]</scope>
    <source>
        <strain evidence="6">DSM 9756</strain>
    </source>
</reference>
<dbReference type="Gene3D" id="3.30.450.40">
    <property type="match status" value="1"/>
</dbReference>
<feature type="domain" description="HTH luxR-type" evidence="4">
    <location>
        <begin position="311"/>
        <end position="375"/>
    </location>
</feature>
<dbReference type="InterPro" id="IPR036388">
    <property type="entry name" value="WH-like_DNA-bd_sf"/>
</dbReference>
<dbReference type="Pfam" id="PF00196">
    <property type="entry name" value="GerE"/>
    <property type="match status" value="1"/>
</dbReference>
<dbReference type="PANTHER" id="PTHR44688:SF16">
    <property type="entry name" value="DNA-BINDING TRANSCRIPTIONAL ACTIVATOR DEVR_DOSR"/>
    <property type="match status" value="1"/>
</dbReference>
<sequence length="375" mass="43157">MGSMGSPLLSVVADVLRIAEESEDPRLVSQEVLDSLWRSIPAEGAVFFLPDEMSTWETERRLSPVILRNLEEKYNQDYQRCYWKLDPLQLGRRGVDELTVRRPVQAVDYKLIESSRYYKEFLEPQGIHYKLVVNLTHGRRLMGRIVLTRPKKSRSFADGEVTTARRLSPYLSHALAHSELRRLIRLKDTILQFVESWSDIGILLVDPSLRVIHRNAKATKTLRRLCGPACNNDEHEAYSRLLQDCREMAASPATGPHHKTAPPRRRIILDTEHHRYLVKSQMVTLATLQGELPFFVVSIEEMAPQPLDFNQLIEAFQLSRRELEVAIHVYKGMKNAEIAEKLFISEVTVKKHLQNIYSKVGVKSRTALIHSMLTK</sequence>
<name>A0A1M4XZP2_9BACT</name>
<dbReference type="SUPFAM" id="SSF55781">
    <property type="entry name" value="GAF domain-like"/>
    <property type="match status" value="1"/>
</dbReference>
<dbReference type="InterPro" id="IPR016032">
    <property type="entry name" value="Sig_transdc_resp-reg_C-effctor"/>
</dbReference>
<keyword evidence="2" id="KW-0238">DNA-binding</keyword>
<dbReference type="PROSITE" id="PS00622">
    <property type="entry name" value="HTH_LUXR_1"/>
    <property type="match status" value="1"/>
</dbReference>
<evidence type="ECO:0000313" key="5">
    <source>
        <dbReference type="EMBL" id="SHE98702.1"/>
    </source>
</evidence>
<dbReference type="PROSITE" id="PS50043">
    <property type="entry name" value="HTH_LUXR_2"/>
    <property type="match status" value="1"/>
</dbReference>
<dbReference type="SMART" id="SM00421">
    <property type="entry name" value="HTH_LUXR"/>
    <property type="match status" value="1"/>
</dbReference>
<evidence type="ECO:0000256" key="2">
    <source>
        <dbReference type="ARBA" id="ARBA00023125"/>
    </source>
</evidence>
<dbReference type="InterPro" id="IPR029016">
    <property type="entry name" value="GAF-like_dom_sf"/>
</dbReference>
<evidence type="ECO:0000313" key="6">
    <source>
        <dbReference type="Proteomes" id="UP000184076"/>
    </source>
</evidence>
<dbReference type="AlphaFoldDB" id="A0A1M4XZP2"/>
<dbReference type="SUPFAM" id="SSF46894">
    <property type="entry name" value="C-terminal effector domain of the bipartite response regulators"/>
    <property type="match status" value="1"/>
</dbReference>
<dbReference type="GO" id="GO:0006355">
    <property type="term" value="P:regulation of DNA-templated transcription"/>
    <property type="evidence" value="ECO:0007669"/>
    <property type="project" value="InterPro"/>
</dbReference>
<dbReference type="STRING" id="1121391.SAMN02745206_01154"/>
<keyword evidence="3" id="KW-0804">Transcription</keyword>
<dbReference type="PANTHER" id="PTHR44688">
    <property type="entry name" value="DNA-BINDING TRANSCRIPTIONAL ACTIVATOR DEVR_DOSR"/>
    <property type="match status" value="1"/>
</dbReference>
<organism evidence="5 6">
    <name type="scientific">Desulfacinum infernum DSM 9756</name>
    <dbReference type="NCBI Taxonomy" id="1121391"/>
    <lineage>
        <taxon>Bacteria</taxon>
        <taxon>Pseudomonadati</taxon>
        <taxon>Thermodesulfobacteriota</taxon>
        <taxon>Syntrophobacteria</taxon>
        <taxon>Syntrophobacterales</taxon>
        <taxon>Syntrophobacteraceae</taxon>
        <taxon>Desulfacinum</taxon>
    </lineage>
</organism>
<evidence type="ECO:0000256" key="1">
    <source>
        <dbReference type="ARBA" id="ARBA00023015"/>
    </source>
</evidence>
<gene>
    <name evidence="5" type="ORF">SAMN02745206_01154</name>
</gene>
<dbReference type="Gene3D" id="1.10.10.10">
    <property type="entry name" value="Winged helix-like DNA-binding domain superfamily/Winged helix DNA-binding domain"/>
    <property type="match status" value="1"/>
</dbReference>
<dbReference type="PRINTS" id="PR00038">
    <property type="entry name" value="HTHLUXR"/>
</dbReference>
<evidence type="ECO:0000256" key="3">
    <source>
        <dbReference type="ARBA" id="ARBA00023163"/>
    </source>
</evidence>
<protein>
    <submittedName>
        <fullName evidence="5">Regulatory protein, luxR family</fullName>
    </submittedName>
</protein>
<dbReference type="Proteomes" id="UP000184076">
    <property type="component" value="Unassembled WGS sequence"/>
</dbReference>
<evidence type="ECO:0000259" key="4">
    <source>
        <dbReference type="PROSITE" id="PS50043"/>
    </source>
</evidence>
<dbReference type="EMBL" id="FQVB01000009">
    <property type="protein sequence ID" value="SHE98702.1"/>
    <property type="molecule type" value="Genomic_DNA"/>
</dbReference>
<proteinExistence type="predicted"/>
<accession>A0A1M4XZP2</accession>
<dbReference type="InterPro" id="IPR000792">
    <property type="entry name" value="Tscrpt_reg_LuxR_C"/>
</dbReference>
<keyword evidence="6" id="KW-1185">Reference proteome</keyword>
<dbReference type="RefSeq" id="WP_073037818.1">
    <property type="nucleotide sequence ID" value="NZ_FQVB01000009.1"/>
</dbReference>